<evidence type="ECO:0000256" key="4">
    <source>
        <dbReference type="SAM" id="SignalP"/>
    </source>
</evidence>
<proteinExistence type="inferred from homology"/>
<keyword evidence="3 4" id="KW-0732">Signal</keyword>
<keyword evidence="2" id="KW-0813">Transport</keyword>
<evidence type="ECO:0000256" key="1">
    <source>
        <dbReference type="ARBA" id="ARBA00010333"/>
    </source>
</evidence>
<dbReference type="PANTHER" id="PTHR30085:SF2">
    <property type="entry name" value="GLUTAMATE_ASPARTATE IMPORT SOLUTE-BINDING PROTEIN"/>
    <property type="match status" value="1"/>
</dbReference>
<dbReference type="Gene3D" id="3.40.190.10">
    <property type="entry name" value="Periplasmic binding protein-like II"/>
    <property type="match status" value="2"/>
</dbReference>
<dbReference type="RefSeq" id="WP_276267727.1">
    <property type="nucleotide sequence ID" value="NZ_JARJLM010000521.1"/>
</dbReference>
<reference evidence="6 7" key="1">
    <citation type="submission" date="2023-03" db="EMBL/GenBank/DDBJ databases">
        <title>Draft assemblies of triclosan tolerant bacteria isolated from returned activated sludge.</title>
        <authorList>
            <person name="Van Hamelsveld S."/>
        </authorList>
    </citation>
    <scope>NUCLEOTIDE SEQUENCE [LARGE SCALE GENOMIC DNA]</scope>
    <source>
        <strain evidence="6 7">GW210010_S58</strain>
    </source>
</reference>
<feature type="chain" id="PRO_5047058243" evidence="4">
    <location>
        <begin position="34"/>
        <end position="312"/>
    </location>
</feature>
<dbReference type="PANTHER" id="PTHR30085">
    <property type="entry name" value="AMINO ACID ABC TRANSPORTER PERMEASE"/>
    <property type="match status" value="1"/>
</dbReference>
<dbReference type="CDD" id="cd13688">
    <property type="entry name" value="PBP2_GltI_DEBP"/>
    <property type="match status" value="1"/>
</dbReference>
<organism evidence="6 7">
    <name type="scientific">Cupriavidus basilensis</name>
    <dbReference type="NCBI Taxonomy" id="68895"/>
    <lineage>
        <taxon>Bacteria</taxon>
        <taxon>Pseudomonadati</taxon>
        <taxon>Pseudomonadota</taxon>
        <taxon>Betaproteobacteria</taxon>
        <taxon>Burkholderiales</taxon>
        <taxon>Burkholderiaceae</taxon>
        <taxon>Cupriavidus</taxon>
    </lineage>
</organism>
<evidence type="ECO:0000256" key="2">
    <source>
        <dbReference type="ARBA" id="ARBA00022448"/>
    </source>
</evidence>
<dbReference type="Proteomes" id="UP001216674">
    <property type="component" value="Unassembled WGS sequence"/>
</dbReference>
<dbReference type="EMBL" id="JARJLM010000521">
    <property type="protein sequence ID" value="MDF3837563.1"/>
    <property type="molecule type" value="Genomic_DNA"/>
</dbReference>
<evidence type="ECO:0000256" key="3">
    <source>
        <dbReference type="ARBA" id="ARBA00022729"/>
    </source>
</evidence>
<dbReference type="SUPFAM" id="SSF53850">
    <property type="entry name" value="Periplasmic binding protein-like II"/>
    <property type="match status" value="1"/>
</dbReference>
<comment type="similarity">
    <text evidence="1">Belongs to the bacterial solute-binding protein 3 family.</text>
</comment>
<comment type="caution">
    <text evidence="6">The sequence shown here is derived from an EMBL/GenBank/DDBJ whole genome shotgun (WGS) entry which is preliminary data.</text>
</comment>
<dbReference type="SMART" id="SM00062">
    <property type="entry name" value="PBPb"/>
    <property type="match status" value="1"/>
</dbReference>
<dbReference type="InterPro" id="IPR051455">
    <property type="entry name" value="Bact_solute-bind_prot3"/>
</dbReference>
<gene>
    <name evidence="6" type="ORF">P3W85_32130</name>
</gene>
<protein>
    <submittedName>
        <fullName evidence="6">Amino acid ABC transporter substrate-binding protein</fullName>
    </submittedName>
</protein>
<accession>A0ABT6AY55</accession>
<evidence type="ECO:0000259" key="5">
    <source>
        <dbReference type="SMART" id="SM00062"/>
    </source>
</evidence>
<evidence type="ECO:0000313" key="6">
    <source>
        <dbReference type="EMBL" id="MDF3837563.1"/>
    </source>
</evidence>
<dbReference type="InterPro" id="IPR001638">
    <property type="entry name" value="Solute-binding_3/MltF_N"/>
</dbReference>
<name>A0ABT6AY55_9BURK</name>
<keyword evidence="7" id="KW-1185">Reference proteome</keyword>
<sequence>MLLFSSLAGTGASRAPRLLARLAFVAAAALTFAAPQAARADSPVLDKIRNTGTIVLGYRESALPFSFANDKGEPAGYAVDLCLRAAEAARAKLGLKTIKVRWMPLTPQNRIPAVVNGLVDLDCAPNTNSLERQKQVAFSVSHYISTVRMLVRADSGIRTFEDLRGKNVVTSAGSTGDRHVRRLKAQYGFHDIYAKDHGESFLLLESGRAQAFVMDDVLLAGLRARAKDPSQFVIVGPALSVEQNALMMSKADPEWKQLVDQTLASVFAGPQVAALQKHWFQQPIGARSINLALAPSAEVREAWKHPSDVAAE</sequence>
<evidence type="ECO:0000313" key="7">
    <source>
        <dbReference type="Proteomes" id="UP001216674"/>
    </source>
</evidence>
<dbReference type="Pfam" id="PF00497">
    <property type="entry name" value="SBP_bac_3"/>
    <property type="match status" value="1"/>
</dbReference>
<feature type="domain" description="Solute-binding protein family 3/N-terminal" evidence="5">
    <location>
        <begin position="53"/>
        <end position="283"/>
    </location>
</feature>
<feature type="signal peptide" evidence="4">
    <location>
        <begin position="1"/>
        <end position="33"/>
    </location>
</feature>